<keyword evidence="7" id="KW-1185">Reference proteome</keyword>
<dbReference type="GO" id="GO:0003677">
    <property type="term" value="F:DNA binding"/>
    <property type="evidence" value="ECO:0007669"/>
    <property type="project" value="UniProtKB-KW"/>
</dbReference>
<feature type="domain" description="HTH hxlR-type" evidence="5">
    <location>
        <begin position="12"/>
        <end position="109"/>
    </location>
</feature>
<gene>
    <name evidence="6" type="ORF">SVIO_106420</name>
</gene>
<feature type="region of interest" description="Disordered" evidence="4">
    <location>
        <begin position="139"/>
        <end position="165"/>
    </location>
</feature>
<evidence type="ECO:0000256" key="2">
    <source>
        <dbReference type="ARBA" id="ARBA00023125"/>
    </source>
</evidence>
<organism evidence="6 7">
    <name type="scientific">Streptomyces violaceusniger</name>
    <dbReference type="NCBI Taxonomy" id="68280"/>
    <lineage>
        <taxon>Bacteria</taxon>
        <taxon>Bacillati</taxon>
        <taxon>Actinomycetota</taxon>
        <taxon>Actinomycetes</taxon>
        <taxon>Kitasatosporales</taxon>
        <taxon>Streptomycetaceae</taxon>
        <taxon>Streptomyces</taxon>
        <taxon>Streptomyces violaceusniger group</taxon>
    </lineage>
</organism>
<comment type="caution">
    <text evidence="6">The sequence shown here is derived from an EMBL/GenBank/DDBJ whole genome shotgun (WGS) entry which is preliminary data.</text>
</comment>
<protein>
    <submittedName>
        <fullName evidence="6">Transcriptional regulator</fullName>
    </submittedName>
</protein>
<evidence type="ECO:0000256" key="1">
    <source>
        <dbReference type="ARBA" id="ARBA00023015"/>
    </source>
</evidence>
<dbReference type="Proteomes" id="UP000301309">
    <property type="component" value="Unassembled WGS sequence"/>
</dbReference>
<evidence type="ECO:0000256" key="4">
    <source>
        <dbReference type="SAM" id="MobiDB-lite"/>
    </source>
</evidence>
<dbReference type="SUPFAM" id="SSF46785">
    <property type="entry name" value="Winged helix' DNA-binding domain"/>
    <property type="match status" value="1"/>
</dbReference>
<dbReference type="InterPro" id="IPR036388">
    <property type="entry name" value="WH-like_DNA-bd_sf"/>
</dbReference>
<dbReference type="InterPro" id="IPR036390">
    <property type="entry name" value="WH_DNA-bd_sf"/>
</dbReference>
<keyword evidence="3" id="KW-0804">Transcription</keyword>
<reference evidence="6 7" key="1">
    <citation type="journal article" date="2020" name="Int. J. Syst. Evol. Microbiol.">
        <title>Reclassification of Streptomyces castelarensis and Streptomyces sporoclivatus as later heterotypic synonyms of Streptomyces antimycoticus.</title>
        <authorList>
            <person name="Komaki H."/>
            <person name="Tamura T."/>
        </authorList>
    </citation>
    <scope>NUCLEOTIDE SEQUENCE [LARGE SCALE GENOMIC DNA]</scope>
    <source>
        <strain evidence="6 7">NBRC 13459</strain>
    </source>
</reference>
<accession>A0A4D4LQ87</accession>
<dbReference type="PROSITE" id="PS51118">
    <property type="entry name" value="HTH_HXLR"/>
    <property type="match status" value="1"/>
</dbReference>
<dbReference type="Pfam" id="PF01638">
    <property type="entry name" value="HxlR"/>
    <property type="match status" value="1"/>
</dbReference>
<dbReference type="OrthoDB" id="9792527at2"/>
<evidence type="ECO:0000313" key="7">
    <source>
        <dbReference type="Proteomes" id="UP000301309"/>
    </source>
</evidence>
<sequence>MVARTRFDADPCPVARTVNAIGDWWSLLIVRDAFDGSRRFGEFHRSLGIAKNILSARLRALEEAEVLRGVPAPDGASHREYLLTDKGRALFPVIVALRQWGEEQCFTPGEDHSRLLDRRTSRPLRRLRIQAADGRLVEPEDTAVEKVQATETAEKETSTKAGRTR</sequence>
<name>A0A4D4LQ87_STRVO</name>
<evidence type="ECO:0000313" key="6">
    <source>
        <dbReference type="EMBL" id="GDY60019.1"/>
    </source>
</evidence>
<dbReference type="Gene3D" id="1.10.10.10">
    <property type="entry name" value="Winged helix-like DNA-binding domain superfamily/Winged helix DNA-binding domain"/>
    <property type="match status" value="1"/>
</dbReference>
<evidence type="ECO:0000256" key="3">
    <source>
        <dbReference type="ARBA" id="ARBA00023163"/>
    </source>
</evidence>
<dbReference type="AlphaFoldDB" id="A0A4D4LQ87"/>
<keyword evidence="1" id="KW-0805">Transcription regulation</keyword>
<dbReference type="PANTHER" id="PTHR33204">
    <property type="entry name" value="TRANSCRIPTIONAL REGULATOR, MARR FAMILY"/>
    <property type="match status" value="1"/>
</dbReference>
<dbReference type="RefSeq" id="WP_137982008.1">
    <property type="nucleotide sequence ID" value="NZ_BAAASO010000061.1"/>
</dbReference>
<dbReference type="PANTHER" id="PTHR33204:SF18">
    <property type="entry name" value="TRANSCRIPTIONAL REGULATORY PROTEIN"/>
    <property type="match status" value="1"/>
</dbReference>
<evidence type="ECO:0000259" key="5">
    <source>
        <dbReference type="PROSITE" id="PS51118"/>
    </source>
</evidence>
<proteinExistence type="predicted"/>
<keyword evidence="2" id="KW-0238">DNA-binding</keyword>
<dbReference type="EMBL" id="BJHW01000002">
    <property type="protein sequence ID" value="GDY60019.1"/>
    <property type="molecule type" value="Genomic_DNA"/>
</dbReference>
<dbReference type="InterPro" id="IPR002577">
    <property type="entry name" value="HTH_HxlR"/>
</dbReference>